<dbReference type="RefSeq" id="WP_323277338.1">
    <property type="nucleotide sequence ID" value="NZ_JAYGGQ010000001.1"/>
</dbReference>
<keyword evidence="3" id="KW-1185">Reference proteome</keyword>
<dbReference type="Pfam" id="PF12728">
    <property type="entry name" value="HTH_17"/>
    <property type="match status" value="1"/>
</dbReference>
<feature type="domain" description="Helix-turn-helix" evidence="1">
    <location>
        <begin position="84"/>
        <end position="124"/>
    </location>
</feature>
<dbReference type="SUPFAM" id="SSF46955">
    <property type="entry name" value="Putative DNA-binding domain"/>
    <property type="match status" value="1"/>
</dbReference>
<keyword evidence="2" id="KW-0238">DNA-binding</keyword>
<dbReference type="InterPro" id="IPR009061">
    <property type="entry name" value="DNA-bd_dom_put_sf"/>
</dbReference>
<dbReference type="EMBL" id="JAYGGQ010000001">
    <property type="protein sequence ID" value="MEA5453585.1"/>
    <property type="molecule type" value="Genomic_DNA"/>
</dbReference>
<reference evidence="2 3" key="1">
    <citation type="submission" date="2023-12" db="EMBL/GenBank/DDBJ databases">
        <title>Sinomonas terricola sp. nov, isolated from litchi orchard soil in Guangdong, PR China.</title>
        <authorList>
            <person name="Jiaxin W."/>
            <person name="Yang Z."/>
            <person name="Honghui Z."/>
        </authorList>
    </citation>
    <scope>NUCLEOTIDE SEQUENCE [LARGE SCALE GENOMIC DNA]</scope>
    <source>
        <strain evidence="2 3">JGH33</strain>
    </source>
</reference>
<accession>A0ABU5T1R3</accession>
<name>A0ABU5T1R3_9MICC</name>
<protein>
    <submittedName>
        <fullName evidence="2">Excisionase family DNA-binding protein</fullName>
    </submittedName>
</protein>
<proteinExistence type="predicted"/>
<dbReference type="Proteomes" id="UP001304769">
    <property type="component" value="Unassembled WGS sequence"/>
</dbReference>
<dbReference type="GO" id="GO:0003677">
    <property type="term" value="F:DNA binding"/>
    <property type="evidence" value="ECO:0007669"/>
    <property type="project" value="UniProtKB-KW"/>
</dbReference>
<sequence length="132" mass="14407">MTAQGDRYSVDVHGSVWFSAEDWAALSSWAQGKLVEDARRNGGGYPRLGLAFVHASAKAATMQAAFPNTVSTAKPQTVAHGKMISVAEAASRRGCSEQLLRRLARRGDIRAYRMGRVWLIDESQFPAEPEEG</sequence>
<evidence type="ECO:0000313" key="2">
    <source>
        <dbReference type="EMBL" id="MEA5453585.1"/>
    </source>
</evidence>
<evidence type="ECO:0000259" key="1">
    <source>
        <dbReference type="Pfam" id="PF12728"/>
    </source>
</evidence>
<dbReference type="NCBIfam" id="TIGR01764">
    <property type="entry name" value="excise"/>
    <property type="match status" value="1"/>
</dbReference>
<gene>
    <name evidence="2" type="ORF">SPF06_02510</name>
</gene>
<organism evidence="2 3">
    <name type="scientific">Sinomonas terricola</name>
    <dbReference type="NCBI Taxonomy" id="3110330"/>
    <lineage>
        <taxon>Bacteria</taxon>
        <taxon>Bacillati</taxon>
        <taxon>Actinomycetota</taxon>
        <taxon>Actinomycetes</taxon>
        <taxon>Micrococcales</taxon>
        <taxon>Micrococcaceae</taxon>
        <taxon>Sinomonas</taxon>
    </lineage>
</organism>
<dbReference type="InterPro" id="IPR041657">
    <property type="entry name" value="HTH_17"/>
</dbReference>
<dbReference type="InterPro" id="IPR010093">
    <property type="entry name" value="SinI_DNA-bd"/>
</dbReference>
<comment type="caution">
    <text evidence="2">The sequence shown here is derived from an EMBL/GenBank/DDBJ whole genome shotgun (WGS) entry which is preliminary data.</text>
</comment>
<evidence type="ECO:0000313" key="3">
    <source>
        <dbReference type="Proteomes" id="UP001304769"/>
    </source>
</evidence>